<comment type="caution">
    <text evidence="2">The sequence shown here is derived from an EMBL/GenBank/DDBJ whole genome shotgun (WGS) entry which is preliminary data.</text>
</comment>
<name>A0AAV2Z637_9STRA</name>
<keyword evidence="1" id="KW-0472">Membrane</keyword>
<evidence type="ECO:0000256" key="1">
    <source>
        <dbReference type="SAM" id="Phobius"/>
    </source>
</evidence>
<sequence>MLKRWNVKFQTRRRRNARADAKGSVCYRATYLNTKRGNLDARSNPRMPEVYLDESYFNGHHVPTKAIELVNFAMRLLRQVGVLLLSALVCFTSRRMVDCVRNEHGILYTSGWVIAPTVIVITMKR</sequence>
<keyword evidence="1" id="KW-0812">Transmembrane</keyword>
<evidence type="ECO:0000313" key="3">
    <source>
        <dbReference type="Proteomes" id="UP001146120"/>
    </source>
</evidence>
<dbReference type="Proteomes" id="UP001146120">
    <property type="component" value="Unassembled WGS sequence"/>
</dbReference>
<reference evidence="2" key="1">
    <citation type="submission" date="2022-11" db="EMBL/GenBank/DDBJ databases">
        <authorList>
            <person name="Morgan W.R."/>
            <person name="Tartar A."/>
        </authorList>
    </citation>
    <scope>NUCLEOTIDE SEQUENCE</scope>
    <source>
        <strain evidence="2">ARSEF 373</strain>
    </source>
</reference>
<keyword evidence="3" id="KW-1185">Reference proteome</keyword>
<dbReference type="AlphaFoldDB" id="A0AAV2Z637"/>
<reference evidence="2" key="2">
    <citation type="journal article" date="2023" name="Microbiol Resour">
        <title>Decontamination and Annotation of the Draft Genome Sequence of the Oomycete Lagenidium giganteum ARSEF 373.</title>
        <authorList>
            <person name="Morgan W.R."/>
            <person name="Tartar A."/>
        </authorList>
    </citation>
    <scope>NUCLEOTIDE SEQUENCE</scope>
    <source>
        <strain evidence="2">ARSEF 373</strain>
    </source>
</reference>
<feature type="transmembrane region" description="Helical" evidence="1">
    <location>
        <begin position="106"/>
        <end position="123"/>
    </location>
</feature>
<dbReference type="EMBL" id="DAKRPA010000045">
    <property type="protein sequence ID" value="DBA01539.1"/>
    <property type="molecule type" value="Genomic_DNA"/>
</dbReference>
<protein>
    <submittedName>
        <fullName evidence="2">Uncharacterized protein</fullName>
    </submittedName>
</protein>
<organism evidence="2 3">
    <name type="scientific">Lagenidium giganteum</name>
    <dbReference type="NCBI Taxonomy" id="4803"/>
    <lineage>
        <taxon>Eukaryota</taxon>
        <taxon>Sar</taxon>
        <taxon>Stramenopiles</taxon>
        <taxon>Oomycota</taxon>
        <taxon>Peronosporomycetes</taxon>
        <taxon>Pythiales</taxon>
        <taxon>Pythiaceae</taxon>
    </lineage>
</organism>
<proteinExistence type="predicted"/>
<accession>A0AAV2Z637</accession>
<evidence type="ECO:0000313" key="2">
    <source>
        <dbReference type="EMBL" id="DBA01539.1"/>
    </source>
</evidence>
<gene>
    <name evidence="2" type="ORF">N0F65_011510</name>
</gene>
<keyword evidence="1" id="KW-1133">Transmembrane helix</keyword>